<dbReference type="InterPro" id="IPR052145">
    <property type="entry name" value="Mediator/Homeobox_domain"/>
</dbReference>
<dbReference type="RefSeq" id="XP_040722398.1">
    <property type="nucleotide sequence ID" value="XM_040870120.1"/>
</dbReference>
<evidence type="ECO:0000313" key="3">
    <source>
        <dbReference type="EMBL" id="ORY75750.1"/>
    </source>
</evidence>
<dbReference type="CDD" id="cd14686">
    <property type="entry name" value="bZIP"/>
    <property type="match status" value="1"/>
</dbReference>
<dbReference type="EMBL" id="MCFI01000025">
    <property type="protein sequence ID" value="ORY75750.1"/>
    <property type="molecule type" value="Genomic_DNA"/>
</dbReference>
<feature type="compositionally biased region" description="Low complexity" evidence="1">
    <location>
        <begin position="32"/>
        <end position="42"/>
    </location>
</feature>
<dbReference type="Pfam" id="PF07716">
    <property type="entry name" value="bZIP_2"/>
    <property type="match status" value="1"/>
</dbReference>
<feature type="compositionally biased region" description="Polar residues" evidence="1">
    <location>
        <begin position="1"/>
        <end position="12"/>
    </location>
</feature>
<evidence type="ECO:0000313" key="4">
    <source>
        <dbReference type="Proteomes" id="UP000193685"/>
    </source>
</evidence>
<reference evidence="3 4" key="1">
    <citation type="submission" date="2016-07" db="EMBL/GenBank/DDBJ databases">
        <title>Pervasive Adenine N6-methylation of Active Genes in Fungi.</title>
        <authorList>
            <consortium name="DOE Joint Genome Institute"/>
            <person name="Mondo S.J."/>
            <person name="Dannebaum R.O."/>
            <person name="Kuo R.C."/>
            <person name="Labutti K."/>
            <person name="Haridas S."/>
            <person name="Kuo A."/>
            <person name="Salamov A."/>
            <person name="Ahrendt S.R."/>
            <person name="Lipzen A."/>
            <person name="Sullivan W."/>
            <person name="Andreopoulos W.B."/>
            <person name="Clum A."/>
            <person name="Lindquist E."/>
            <person name="Daum C."/>
            <person name="Ramamoorthy G.K."/>
            <person name="Gryganskyi A."/>
            <person name="Culley D."/>
            <person name="Magnuson J.K."/>
            <person name="James T.Y."/>
            <person name="O'Malley M.A."/>
            <person name="Stajich J.E."/>
            <person name="Spatafora J.W."/>
            <person name="Visel A."/>
            <person name="Grigoriev I.V."/>
        </authorList>
    </citation>
    <scope>NUCLEOTIDE SEQUENCE [LARGE SCALE GENOMIC DNA]</scope>
    <source>
        <strain evidence="3 4">12-1054</strain>
    </source>
</reference>
<dbReference type="GeneID" id="63786719"/>
<name>A0A1Y2EW23_PROLT</name>
<feature type="compositionally biased region" description="Basic residues" evidence="1">
    <location>
        <begin position="555"/>
        <end position="565"/>
    </location>
</feature>
<evidence type="ECO:0000259" key="2">
    <source>
        <dbReference type="PROSITE" id="PS50217"/>
    </source>
</evidence>
<dbReference type="PROSITE" id="PS50217">
    <property type="entry name" value="BZIP"/>
    <property type="match status" value="1"/>
</dbReference>
<accession>A0A1Y2EW23</accession>
<dbReference type="OMA" id="LMLTHEP"/>
<feature type="region of interest" description="Disordered" evidence="1">
    <location>
        <begin position="261"/>
        <end position="287"/>
    </location>
</feature>
<dbReference type="InterPro" id="IPR004827">
    <property type="entry name" value="bZIP"/>
</dbReference>
<feature type="compositionally biased region" description="Low complexity" evidence="1">
    <location>
        <begin position="488"/>
        <end position="512"/>
    </location>
</feature>
<evidence type="ECO:0000256" key="1">
    <source>
        <dbReference type="SAM" id="MobiDB-lite"/>
    </source>
</evidence>
<feature type="compositionally biased region" description="Basic and acidic residues" evidence="1">
    <location>
        <begin position="568"/>
        <end position="584"/>
    </location>
</feature>
<dbReference type="PROSITE" id="PS00036">
    <property type="entry name" value="BZIP_BASIC"/>
    <property type="match status" value="1"/>
</dbReference>
<organism evidence="3 4">
    <name type="scientific">Protomyces lactucae-debilis</name>
    <dbReference type="NCBI Taxonomy" id="2754530"/>
    <lineage>
        <taxon>Eukaryota</taxon>
        <taxon>Fungi</taxon>
        <taxon>Dikarya</taxon>
        <taxon>Ascomycota</taxon>
        <taxon>Taphrinomycotina</taxon>
        <taxon>Taphrinomycetes</taxon>
        <taxon>Taphrinales</taxon>
        <taxon>Protomycetaceae</taxon>
        <taxon>Protomyces</taxon>
    </lineage>
</organism>
<feature type="compositionally biased region" description="Low complexity" evidence="1">
    <location>
        <begin position="166"/>
        <end position="217"/>
    </location>
</feature>
<protein>
    <recommendedName>
        <fullName evidence="2">BZIP domain-containing protein</fullName>
    </recommendedName>
</protein>
<dbReference type="PANTHER" id="PTHR24330:SF19">
    <property type="entry name" value="MEDIATOR OF RNA POLYMERASE II TRANSCRIPTION SUBUNIT 29"/>
    <property type="match status" value="1"/>
</dbReference>
<feature type="region of interest" description="Disordered" evidence="1">
    <location>
        <begin position="487"/>
        <end position="513"/>
    </location>
</feature>
<dbReference type="Proteomes" id="UP000193685">
    <property type="component" value="Unassembled WGS sequence"/>
</dbReference>
<dbReference type="SMART" id="SM00338">
    <property type="entry name" value="BRLZ"/>
    <property type="match status" value="1"/>
</dbReference>
<dbReference type="SUPFAM" id="SSF57959">
    <property type="entry name" value="Leucine zipper domain"/>
    <property type="match status" value="1"/>
</dbReference>
<feature type="compositionally biased region" description="Polar residues" evidence="1">
    <location>
        <begin position="264"/>
        <end position="273"/>
    </location>
</feature>
<dbReference type="PANTHER" id="PTHR24330">
    <property type="entry name" value="HOMEOBOX PROTEIN BARH-LIKE"/>
    <property type="match status" value="1"/>
</dbReference>
<dbReference type="Gene3D" id="1.20.5.170">
    <property type="match status" value="1"/>
</dbReference>
<gene>
    <name evidence="3" type="ORF">BCR37DRAFT_383830</name>
</gene>
<dbReference type="AlphaFoldDB" id="A0A1Y2EW23"/>
<feature type="compositionally biased region" description="Low complexity" evidence="1">
    <location>
        <begin position="274"/>
        <end position="287"/>
    </location>
</feature>
<dbReference type="GO" id="GO:0000981">
    <property type="term" value="F:DNA-binding transcription factor activity, RNA polymerase II-specific"/>
    <property type="evidence" value="ECO:0007669"/>
    <property type="project" value="UniProtKB-ARBA"/>
</dbReference>
<comment type="caution">
    <text evidence="3">The sequence shown here is derived from an EMBL/GenBank/DDBJ whole genome shotgun (WGS) entry which is preliminary data.</text>
</comment>
<feature type="domain" description="BZIP" evidence="2">
    <location>
        <begin position="574"/>
        <end position="631"/>
    </location>
</feature>
<proteinExistence type="predicted"/>
<sequence>MSSMSTPLNPTPSAEAPAGPSVALPLQTPETSAAVSGVGASAHPSTPFTSIPATQHAQDQDKATPRHLQPRQSMHALVQDPIRASAVPAITVGTSSSRPVPAGHMLAPRHLPQRLEISPTFTLQSTPDVEFLTSPDLRVAAEYQSLLTWCPFEPVPAGTQSAPASTLTTPLQTTFQRPQQLQQRPQQQPQQQQQQVVHAPAPPLQQQSSTTGQEQQQASHLSFGLDYPLYDDADVSMDTAANNTGGVYRLSPKFDAAYRAPGEQATSGVGNSEQQRQQQLHQQQLQQQQQQHVVENAELADAFDQPHLDAGGFVEPSALTLPSYQEQVQDSQPHEDEEMLMLTHEPAVTHADVTPVMGMQQSYHEPAVSYTSGVAATGVEEQVLALQRQSSTDYTPQTTPVERLLFRDPSQHQQQQQVFTEQSHAQLAIHALQQPFHFVDPAALQTQAAPAHPLTQAQYQHQHQVYMSRSIEEVTGGAGHVQYVPTMQQEQQQQPAQAEHAAPYQQEQEPQPMEYHAAPTQQLHLLTSTSPRLDAAPGPSTGVAPPAPSASVPRQRTRKPARRGARSANHEETPEEREHLRSKNTEAAARSRLKKREMLAAAQARCNALEIENAQLRQILLMREQELAKLKGEPEPTELPCLAKASSY</sequence>
<dbReference type="InterPro" id="IPR046347">
    <property type="entry name" value="bZIP_sf"/>
</dbReference>
<keyword evidence="4" id="KW-1185">Reference proteome</keyword>
<feature type="region of interest" description="Disordered" evidence="1">
    <location>
        <begin position="530"/>
        <end position="591"/>
    </location>
</feature>
<feature type="compositionally biased region" description="Polar residues" evidence="1">
    <location>
        <begin position="43"/>
        <end position="57"/>
    </location>
</feature>
<feature type="region of interest" description="Disordered" evidence="1">
    <location>
        <begin position="1"/>
        <end position="70"/>
    </location>
</feature>
<feature type="region of interest" description="Disordered" evidence="1">
    <location>
        <begin position="157"/>
        <end position="220"/>
    </location>
</feature>
<feature type="compositionally biased region" description="Low complexity" evidence="1">
    <location>
        <begin position="535"/>
        <end position="553"/>
    </location>
</feature>